<dbReference type="Pfam" id="PF24809">
    <property type="entry name" value="DUF7708"/>
    <property type="match status" value="1"/>
</dbReference>
<dbReference type="OrthoDB" id="61900at2759"/>
<reference evidence="2" key="1">
    <citation type="journal article" date="2020" name="Stud. Mycol.">
        <title>101 Dothideomycetes genomes: a test case for predicting lifestyles and emergence of pathogens.</title>
        <authorList>
            <person name="Haridas S."/>
            <person name="Albert R."/>
            <person name="Binder M."/>
            <person name="Bloem J."/>
            <person name="Labutti K."/>
            <person name="Salamov A."/>
            <person name="Andreopoulos B."/>
            <person name="Baker S."/>
            <person name="Barry K."/>
            <person name="Bills G."/>
            <person name="Bluhm B."/>
            <person name="Cannon C."/>
            <person name="Castanera R."/>
            <person name="Culley D."/>
            <person name="Daum C."/>
            <person name="Ezra D."/>
            <person name="Gonzalez J."/>
            <person name="Henrissat B."/>
            <person name="Kuo A."/>
            <person name="Liang C."/>
            <person name="Lipzen A."/>
            <person name="Lutzoni F."/>
            <person name="Magnuson J."/>
            <person name="Mondo S."/>
            <person name="Nolan M."/>
            <person name="Ohm R."/>
            <person name="Pangilinan J."/>
            <person name="Park H.-J."/>
            <person name="Ramirez L."/>
            <person name="Alfaro M."/>
            <person name="Sun H."/>
            <person name="Tritt A."/>
            <person name="Yoshinaga Y."/>
            <person name="Zwiers L.-H."/>
            <person name="Turgeon B."/>
            <person name="Goodwin S."/>
            <person name="Spatafora J."/>
            <person name="Crous P."/>
            <person name="Grigoriev I."/>
        </authorList>
    </citation>
    <scope>NUCLEOTIDE SEQUENCE</scope>
    <source>
        <strain evidence="2">CBS 116005</strain>
    </source>
</reference>
<feature type="domain" description="DUF7708" evidence="1">
    <location>
        <begin position="1"/>
        <end position="128"/>
    </location>
</feature>
<protein>
    <recommendedName>
        <fullName evidence="1">DUF7708 domain-containing protein</fullName>
    </recommendedName>
</protein>
<dbReference type="AlphaFoldDB" id="A0A6G1LEV4"/>
<name>A0A6G1LEV4_9PEZI</name>
<sequence>MLAQQHPEYVSLAWGTMKLIFVLIMNFDELVTELAKALSKIAEVLPRTDIHLELYPTDSMKTAVTEIYAHIIIFYQRALRWYEASPLKRMVGVIVKPYKLHFEDIVKEINWRARSIDLLADALAQKEIREISIVLRSGLLIQGKIQDDQAAAARELRMLQQANQIIMGQLELVHQKLNEHQAINHKLLQSTQQSTTDTQFALMIRSAASPLTSPIGSLRVLKAALSHHIAAVGAMKRLWRASTLECWSSTKQSELLLMIGSSFQKPGTRAAGICLIDLIKSSGAPILWALKTDSSSSSCTAASTVELLRYLAWQALQLSASTLNIIASVSANFNAARIASAASEEDWLDIIRIALSNHPRVFLVIDADFLNSATRDASQLAMLITMLSQISTPKSSRSILKTVVVSSRKTSMGQILQSESGLGDVQTMYIDRFLRKIQDEDAVGEERVYRRAVSHGGRWTIMNRRRHK</sequence>
<dbReference type="Proteomes" id="UP000799436">
    <property type="component" value="Unassembled WGS sequence"/>
</dbReference>
<evidence type="ECO:0000313" key="3">
    <source>
        <dbReference type="Proteomes" id="UP000799436"/>
    </source>
</evidence>
<dbReference type="EMBL" id="ML995822">
    <property type="protein sequence ID" value="KAF2770958.1"/>
    <property type="molecule type" value="Genomic_DNA"/>
</dbReference>
<keyword evidence="3" id="KW-1185">Reference proteome</keyword>
<proteinExistence type="predicted"/>
<evidence type="ECO:0000259" key="1">
    <source>
        <dbReference type="Pfam" id="PF24809"/>
    </source>
</evidence>
<accession>A0A6G1LEV4</accession>
<organism evidence="2 3">
    <name type="scientific">Teratosphaeria nubilosa</name>
    <dbReference type="NCBI Taxonomy" id="161662"/>
    <lineage>
        <taxon>Eukaryota</taxon>
        <taxon>Fungi</taxon>
        <taxon>Dikarya</taxon>
        <taxon>Ascomycota</taxon>
        <taxon>Pezizomycotina</taxon>
        <taxon>Dothideomycetes</taxon>
        <taxon>Dothideomycetidae</taxon>
        <taxon>Mycosphaerellales</taxon>
        <taxon>Teratosphaeriaceae</taxon>
        <taxon>Teratosphaeria</taxon>
    </lineage>
</organism>
<evidence type="ECO:0000313" key="2">
    <source>
        <dbReference type="EMBL" id="KAF2770958.1"/>
    </source>
</evidence>
<gene>
    <name evidence="2" type="ORF">EJ03DRAFT_326027</name>
</gene>
<dbReference type="InterPro" id="IPR056125">
    <property type="entry name" value="DUF7708"/>
</dbReference>